<organism evidence="2 3">
    <name type="scientific">Pseudosporangium ferrugineum</name>
    <dbReference type="NCBI Taxonomy" id="439699"/>
    <lineage>
        <taxon>Bacteria</taxon>
        <taxon>Bacillati</taxon>
        <taxon>Actinomycetota</taxon>
        <taxon>Actinomycetes</taxon>
        <taxon>Micromonosporales</taxon>
        <taxon>Micromonosporaceae</taxon>
        <taxon>Pseudosporangium</taxon>
    </lineage>
</organism>
<keyword evidence="1" id="KW-0812">Transmembrane</keyword>
<sequence length="188" mass="21493">MEAEVIVAYLFPPMDDEPPPDYLRFVATRLAWLHREALRLCGGQGTDPADMLAMDALTDLAGHWRRLAWESRLRHRDVRADYLARRLTKRTEQWREERPYPVEVTVRPAPRLFAARYARPAPATIAHRLALLLPSTVRDEAGVVAEAEIAWVHAYRRHVRHRYARVCTAGVLLVGFLIQFMSQASGTG</sequence>
<reference evidence="2 3" key="1">
    <citation type="submission" date="2018-03" db="EMBL/GenBank/DDBJ databases">
        <title>Genomic Encyclopedia of Archaeal and Bacterial Type Strains, Phase II (KMG-II): from individual species to whole genera.</title>
        <authorList>
            <person name="Goeker M."/>
        </authorList>
    </citation>
    <scope>NUCLEOTIDE SEQUENCE [LARGE SCALE GENOMIC DNA]</scope>
    <source>
        <strain evidence="2 3">DSM 45348</strain>
    </source>
</reference>
<dbReference type="EMBL" id="PVZG01000010">
    <property type="protein sequence ID" value="PRY27567.1"/>
    <property type="molecule type" value="Genomic_DNA"/>
</dbReference>
<keyword evidence="1" id="KW-1133">Transmembrane helix</keyword>
<name>A0A2T0S2B7_9ACTN</name>
<dbReference type="Proteomes" id="UP000239209">
    <property type="component" value="Unassembled WGS sequence"/>
</dbReference>
<keyword evidence="1" id="KW-0472">Membrane</keyword>
<evidence type="ECO:0000313" key="3">
    <source>
        <dbReference type="Proteomes" id="UP000239209"/>
    </source>
</evidence>
<protein>
    <submittedName>
        <fullName evidence="2">Uncharacterized protein</fullName>
    </submittedName>
</protein>
<keyword evidence="3" id="KW-1185">Reference proteome</keyword>
<gene>
    <name evidence="2" type="ORF">CLV70_110154</name>
</gene>
<feature type="transmembrane region" description="Helical" evidence="1">
    <location>
        <begin position="163"/>
        <end position="182"/>
    </location>
</feature>
<accession>A0A2T0S2B7</accession>
<proteinExistence type="predicted"/>
<evidence type="ECO:0000256" key="1">
    <source>
        <dbReference type="SAM" id="Phobius"/>
    </source>
</evidence>
<dbReference type="AlphaFoldDB" id="A0A2T0S2B7"/>
<evidence type="ECO:0000313" key="2">
    <source>
        <dbReference type="EMBL" id="PRY27567.1"/>
    </source>
</evidence>
<comment type="caution">
    <text evidence="2">The sequence shown here is derived from an EMBL/GenBank/DDBJ whole genome shotgun (WGS) entry which is preliminary data.</text>
</comment>